<dbReference type="Proteomes" id="UP000054564">
    <property type="component" value="Unassembled WGS sequence"/>
</dbReference>
<evidence type="ECO:0000313" key="1">
    <source>
        <dbReference type="EMBL" id="KNE94852.1"/>
    </source>
</evidence>
<proteinExistence type="predicted"/>
<sequence>MNFVDCAGIVEQHYVEEACDNVRQLFFNFIRHNSLRNLRGRTRRNRTQAGPTKQPWTSTDLLHAVMLEFDAATNMGEQVEMAFV</sequence>
<evidence type="ECO:0000313" key="2">
    <source>
        <dbReference type="Proteomes" id="UP000054564"/>
    </source>
</evidence>
<name>A0A0L0V6E6_9BASI</name>
<organism evidence="1 2">
    <name type="scientific">Puccinia striiformis f. sp. tritici PST-78</name>
    <dbReference type="NCBI Taxonomy" id="1165861"/>
    <lineage>
        <taxon>Eukaryota</taxon>
        <taxon>Fungi</taxon>
        <taxon>Dikarya</taxon>
        <taxon>Basidiomycota</taxon>
        <taxon>Pucciniomycotina</taxon>
        <taxon>Pucciniomycetes</taxon>
        <taxon>Pucciniales</taxon>
        <taxon>Pucciniaceae</taxon>
        <taxon>Puccinia</taxon>
    </lineage>
</organism>
<gene>
    <name evidence="1" type="ORF">PSTG_11757</name>
</gene>
<comment type="caution">
    <text evidence="1">The sequence shown here is derived from an EMBL/GenBank/DDBJ whole genome shotgun (WGS) entry which is preliminary data.</text>
</comment>
<keyword evidence="2" id="KW-1185">Reference proteome</keyword>
<accession>A0A0L0V6E6</accession>
<dbReference type="EMBL" id="AJIL01000107">
    <property type="protein sequence ID" value="KNE94852.1"/>
    <property type="molecule type" value="Genomic_DNA"/>
</dbReference>
<reference evidence="2" key="1">
    <citation type="submission" date="2014-03" db="EMBL/GenBank/DDBJ databases">
        <title>The Genome Sequence of Puccinia striiformis f. sp. tritici PST-78.</title>
        <authorList>
            <consortium name="The Broad Institute Genome Sequencing Platform"/>
            <person name="Cuomo C."/>
            <person name="Hulbert S."/>
            <person name="Chen X."/>
            <person name="Walker B."/>
            <person name="Young S.K."/>
            <person name="Zeng Q."/>
            <person name="Gargeya S."/>
            <person name="Fitzgerald M."/>
            <person name="Haas B."/>
            <person name="Abouelleil A."/>
            <person name="Alvarado L."/>
            <person name="Arachchi H.M."/>
            <person name="Berlin A.M."/>
            <person name="Chapman S.B."/>
            <person name="Goldberg J."/>
            <person name="Griggs A."/>
            <person name="Gujja S."/>
            <person name="Hansen M."/>
            <person name="Howarth C."/>
            <person name="Imamovic A."/>
            <person name="Larimer J."/>
            <person name="McCowan C."/>
            <person name="Montmayeur A."/>
            <person name="Murphy C."/>
            <person name="Neiman D."/>
            <person name="Pearson M."/>
            <person name="Priest M."/>
            <person name="Roberts A."/>
            <person name="Saif S."/>
            <person name="Shea T."/>
            <person name="Sisk P."/>
            <person name="Sykes S."/>
            <person name="Wortman J."/>
            <person name="Nusbaum C."/>
            <person name="Birren B."/>
        </authorList>
    </citation>
    <scope>NUCLEOTIDE SEQUENCE [LARGE SCALE GENOMIC DNA]</scope>
    <source>
        <strain evidence="2">race PST-78</strain>
    </source>
</reference>
<protein>
    <submittedName>
        <fullName evidence="1">Uncharacterized protein</fullName>
    </submittedName>
</protein>
<dbReference type="AlphaFoldDB" id="A0A0L0V6E6"/>